<dbReference type="OrthoDB" id="954262at2"/>
<gene>
    <name evidence="1" type="ORF">C5O19_00395</name>
</gene>
<evidence type="ECO:0000313" key="2">
    <source>
        <dbReference type="Proteomes" id="UP000239590"/>
    </source>
</evidence>
<dbReference type="AlphaFoldDB" id="A0A2S7IKI9"/>
<comment type="caution">
    <text evidence="1">The sequence shown here is derived from an EMBL/GenBank/DDBJ whole genome shotgun (WGS) entry which is preliminary data.</text>
</comment>
<dbReference type="Pfam" id="PF13668">
    <property type="entry name" value="Ferritin_2"/>
    <property type="match status" value="1"/>
</dbReference>
<evidence type="ECO:0008006" key="3">
    <source>
        <dbReference type="Google" id="ProtNLM"/>
    </source>
</evidence>
<dbReference type="Proteomes" id="UP000239590">
    <property type="component" value="Unassembled WGS sequence"/>
</dbReference>
<reference evidence="2" key="1">
    <citation type="submission" date="2018-02" db="EMBL/GenBank/DDBJ databases">
        <title>Genome sequencing of Solimonas sp. HR-BB.</title>
        <authorList>
            <person name="Lee Y."/>
            <person name="Jeon C.O."/>
        </authorList>
    </citation>
    <scope>NUCLEOTIDE SEQUENCE [LARGE SCALE GENOMIC DNA]</scope>
    <source>
        <strain evidence="2">HR-U</strain>
    </source>
</reference>
<dbReference type="EMBL" id="PTRA01000001">
    <property type="protein sequence ID" value="PQA58176.1"/>
    <property type="molecule type" value="Genomic_DNA"/>
</dbReference>
<dbReference type="InterPro" id="IPR052965">
    <property type="entry name" value="Pigment-catalase-like"/>
</dbReference>
<dbReference type="PROSITE" id="PS51318">
    <property type="entry name" value="TAT"/>
    <property type="match status" value="1"/>
</dbReference>
<protein>
    <recommendedName>
        <fullName evidence="3">Dessication-associated protein</fullName>
    </recommendedName>
</protein>
<dbReference type="RefSeq" id="WP_104709429.1">
    <property type="nucleotide sequence ID" value="NZ_PTRA01000001.1"/>
</dbReference>
<organism evidence="1 2">
    <name type="scientific">Siphonobacter curvatus</name>
    <dbReference type="NCBI Taxonomy" id="2094562"/>
    <lineage>
        <taxon>Bacteria</taxon>
        <taxon>Pseudomonadati</taxon>
        <taxon>Bacteroidota</taxon>
        <taxon>Cytophagia</taxon>
        <taxon>Cytophagales</taxon>
        <taxon>Cytophagaceae</taxon>
        <taxon>Siphonobacter</taxon>
    </lineage>
</organism>
<dbReference type="InterPro" id="IPR006311">
    <property type="entry name" value="TAT_signal"/>
</dbReference>
<dbReference type="InterPro" id="IPR009078">
    <property type="entry name" value="Ferritin-like_SF"/>
</dbReference>
<proteinExistence type="predicted"/>
<keyword evidence="2" id="KW-1185">Reference proteome</keyword>
<sequence length="250" mass="26875">MNLFDIFSNIEKVDAEAADRFSFYNRRHVLKFGAKATALAALPTFFSSVVNKAYAALPNATEVLKYALTLEYLEAAFYKMGLEKSGLIPSTDRAIFAQIGKHEDAHVKLLQGALASNSIASPMFDFGPAFDSYQNFLTYSQSFEDLGVRAYKGQAGVLKQTDYLTVALQIHSVEARHAAMVRALRGDKGWIQGNNSGGAVAAVYAGEEVTTQAGVSIVGLPGQTSNSASEAFDEPLDEKAVLALAGAFIK</sequence>
<dbReference type="PANTHER" id="PTHR31694">
    <property type="entry name" value="DESICCATION-LIKE PROTEIN"/>
    <property type="match status" value="1"/>
</dbReference>
<dbReference type="SUPFAM" id="SSF47240">
    <property type="entry name" value="Ferritin-like"/>
    <property type="match status" value="1"/>
</dbReference>
<accession>A0A2S7IKI9</accession>
<evidence type="ECO:0000313" key="1">
    <source>
        <dbReference type="EMBL" id="PQA58176.1"/>
    </source>
</evidence>
<name>A0A2S7IKI9_9BACT</name>
<dbReference type="PANTHER" id="PTHR31694:SF26">
    <property type="entry name" value="OS05G0151100 PROTEIN"/>
    <property type="match status" value="1"/>
</dbReference>